<feature type="signal peptide" evidence="4">
    <location>
        <begin position="1"/>
        <end position="23"/>
    </location>
</feature>
<dbReference type="EMBL" id="BEXD01002269">
    <property type="protein sequence ID" value="GBB97695.1"/>
    <property type="molecule type" value="Genomic_DNA"/>
</dbReference>
<reference evidence="5 6" key="1">
    <citation type="submission" date="2017-11" db="EMBL/GenBank/DDBJ databases">
        <title>The genome of Rhizophagus clarus HR1 reveals common genetic basis of auxotrophy among arbuscular mycorrhizal fungi.</title>
        <authorList>
            <person name="Kobayashi Y."/>
        </authorList>
    </citation>
    <scope>NUCLEOTIDE SEQUENCE [LARGE SCALE GENOMIC DNA]</scope>
    <source>
        <strain evidence="5 6">HR1</strain>
    </source>
</reference>
<keyword evidence="2" id="KW-0677">Repeat</keyword>
<evidence type="ECO:0000256" key="1">
    <source>
        <dbReference type="ARBA" id="ARBA00022441"/>
    </source>
</evidence>
<comment type="caution">
    <text evidence="5">The sequence shown here is derived from an EMBL/GenBank/DDBJ whole genome shotgun (WGS) entry which is preliminary data.</text>
</comment>
<gene>
    <name evidence="5" type="ORF">RclHR1_03040012</name>
</gene>
<proteinExistence type="predicted"/>
<keyword evidence="6" id="KW-1185">Reference proteome</keyword>
<evidence type="ECO:0000256" key="3">
    <source>
        <dbReference type="SAM" id="Phobius"/>
    </source>
</evidence>
<dbReference type="Proteomes" id="UP000247702">
    <property type="component" value="Unassembled WGS sequence"/>
</dbReference>
<name>A0A2Z6R6B5_9GLOM</name>
<keyword evidence="3" id="KW-1133">Transmembrane helix</keyword>
<dbReference type="PANTHER" id="PTHR46093:SF18">
    <property type="entry name" value="FIBRONECTIN TYPE-III DOMAIN-CONTAINING PROTEIN"/>
    <property type="match status" value="1"/>
</dbReference>
<dbReference type="InterPro" id="IPR015915">
    <property type="entry name" value="Kelch-typ_b-propeller"/>
</dbReference>
<dbReference type="SUPFAM" id="SSF117281">
    <property type="entry name" value="Kelch motif"/>
    <property type="match status" value="1"/>
</dbReference>
<feature type="transmembrane region" description="Helical" evidence="3">
    <location>
        <begin position="361"/>
        <end position="385"/>
    </location>
</feature>
<evidence type="ECO:0000256" key="4">
    <source>
        <dbReference type="SAM" id="SignalP"/>
    </source>
</evidence>
<keyword evidence="3" id="KW-0472">Membrane</keyword>
<dbReference type="InterPro" id="IPR011043">
    <property type="entry name" value="Gal_Oxase/kelch_b-propeller"/>
</dbReference>
<evidence type="ECO:0000313" key="6">
    <source>
        <dbReference type="Proteomes" id="UP000247702"/>
    </source>
</evidence>
<dbReference type="Pfam" id="PF24681">
    <property type="entry name" value="Kelch_KLHDC2_KLHL20_DRC7"/>
    <property type="match status" value="1"/>
</dbReference>
<accession>A0A2Z6R6B5</accession>
<dbReference type="Gene3D" id="2.120.10.80">
    <property type="entry name" value="Kelch-type beta propeller"/>
    <property type="match status" value="2"/>
</dbReference>
<keyword evidence="4" id="KW-0732">Signal</keyword>
<evidence type="ECO:0000256" key="2">
    <source>
        <dbReference type="ARBA" id="ARBA00022737"/>
    </source>
</evidence>
<evidence type="ECO:0008006" key="7">
    <source>
        <dbReference type="Google" id="ProtNLM"/>
    </source>
</evidence>
<dbReference type="PANTHER" id="PTHR46093">
    <property type="entry name" value="ACYL-COA-BINDING DOMAIN-CONTAINING PROTEIN 5"/>
    <property type="match status" value="1"/>
</dbReference>
<keyword evidence="1" id="KW-0880">Kelch repeat</keyword>
<dbReference type="SUPFAM" id="SSF50965">
    <property type="entry name" value="Galactose oxidase, central domain"/>
    <property type="match status" value="1"/>
</dbReference>
<dbReference type="AlphaFoldDB" id="A0A2Z6R6B5"/>
<keyword evidence="3" id="KW-0812">Transmembrane</keyword>
<protein>
    <recommendedName>
        <fullName evidence="7">Galactose oxidase</fullName>
    </recommendedName>
</protein>
<organism evidence="5 6">
    <name type="scientific">Rhizophagus clarus</name>
    <dbReference type="NCBI Taxonomy" id="94130"/>
    <lineage>
        <taxon>Eukaryota</taxon>
        <taxon>Fungi</taxon>
        <taxon>Fungi incertae sedis</taxon>
        <taxon>Mucoromycota</taxon>
        <taxon>Glomeromycotina</taxon>
        <taxon>Glomeromycetes</taxon>
        <taxon>Glomerales</taxon>
        <taxon>Glomeraceae</taxon>
        <taxon>Rhizophagus</taxon>
    </lineage>
</organism>
<evidence type="ECO:0000313" key="5">
    <source>
        <dbReference type="EMBL" id="GBB97695.1"/>
    </source>
</evidence>
<sequence>MPKNYLIYIKLWLLIQIIIEINCQTSPYVHKRRKGHGATLIDNKLYILGGDNNGKDFFYIDFFAPFNTQNLSIKDLSSINTIPKHLNAMSVKGGANNIILFVFGGGADAIHTFNPLNNLWIIPKITGQSLLALLGSSTGTIDYNGIMYFLDGYSSNIVILDTINLIWKEGNPIVVSKGYGSTSVLLPDNKIIYMDKLPSICLEVDVYDTVNNNWSTKITSGTVPPTRYGLSAVLGLDGQRVIIFGGFENDVTSFLSSKNPLYELSLINFEWRIPKTSGQTPSYRAFHRANVIMNYMVITFGYFYQTENDVLLLRISNHDEYIWTNEFNPSSNIVMPSTPSTSPSALPTIPSLQQSNSDMKFTFGIIFGTLLGLFLFIFLVCLWTCRKRNDNKNQDKKNVHNQVPLGNENIYNHGREIIEESSSNEHVHNHGQEIIELPDNERIFNHGQEIVQLHTSDPIINNSYNHGQELIQNVNDKTFSQQYVQELEQEIKYLRDVINNKESTK</sequence>
<feature type="chain" id="PRO_5016466641" description="Galactose oxidase" evidence="4">
    <location>
        <begin position="24"/>
        <end position="505"/>
    </location>
</feature>